<keyword evidence="2" id="KW-1185">Reference proteome</keyword>
<dbReference type="SUPFAM" id="SSF56784">
    <property type="entry name" value="HAD-like"/>
    <property type="match status" value="1"/>
</dbReference>
<dbReference type="RefSeq" id="XP_016638494.1">
    <property type="nucleotide sequence ID" value="XM_016784262.1"/>
</dbReference>
<dbReference type="Proteomes" id="UP000028545">
    <property type="component" value="Unassembled WGS sequence"/>
</dbReference>
<dbReference type="OrthoDB" id="1694274at2759"/>
<dbReference type="InterPro" id="IPR023198">
    <property type="entry name" value="PGP-like_dom2"/>
</dbReference>
<comment type="caution">
    <text evidence="1">The sequence shown here is derived from an EMBL/GenBank/DDBJ whole genome shotgun (WGS) entry which is preliminary data.</text>
</comment>
<dbReference type="InterPro" id="IPR023214">
    <property type="entry name" value="HAD_sf"/>
</dbReference>
<keyword evidence="1" id="KW-0378">Hydrolase</keyword>
<dbReference type="OMA" id="TAPNGFW"/>
<dbReference type="HOGENOM" id="CLU_045011_1_1_1"/>
<dbReference type="SFLD" id="SFLDG01129">
    <property type="entry name" value="C1.5:_HAD__Beta-PGM__Phosphata"/>
    <property type="match status" value="1"/>
</dbReference>
<protein>
    <submittedName>
        <fullName evidence="1">Putative Epoxide hydrolase</fullName>
    </submittedName>
</protein>
<dbReference type="SFLD" id="SFLDS00003">
    <property type="entry name" value="Haloacid_Dehalogenase"/>
    <property type="match status" value="1"/>
</dbReference>
<evidence type="ECO:0000313" key="1">
    <source>
        <dbReference type="EMBL" id="KEZ38695.1"/>
    </source>
</evidence>
<sequence length="303" mass="34204">MISHEYANVEQVLELVTAEMAAIKKPKVLLFDVGGVCVLSPFQAILEYELQLGIPPGWVNYSISKTSPNGFWHRLETGSIPMDEGFFEGFKEDLHNQDRWESFYKAQQAKNPSLPREIPPLPTVDADWLFHEMISISRTPDPWMYPALQALKQSGEFIVGALSNTVIFPPTHKSHEFYNSNPVEGVFDFFISSAHVGLRKPDRRVYELALQTANEYAEKYRGTERAKRLGWEGGIKPDDVLFFDDIGENLRGARQFGFGTVKVHLGRAFEAVEELEKATGLKLAGDHPKIPVKLRTEVAKAKI</sequence>
<dbReference type="KEGG" id="sapo:SAPIO_CDS10716"/>
<dbReference type="PANTHER" id="PTHR47829:SF1">
    <property type="entry name" value="HAD FAMILY PHOSPHATASE"/>
    <property type="match status" value="1"/>
</dbReference>
<evidence type="ECO:0000313" key="2">
    <source>
        <dbReference type="Proteomes" id="UP000028545"/>
    </source>
</evidence>
<accession>A0A084FUD3</accession>
<name>A0A084FUD3_PSEDA</name>
<reference evidence="1 2" key="1">
    <citation type="journal article" date="2014" name="Genome Announc.">
        <title>Draft genome sequence of the pathogenic fungus Scedosporium apiospermum.</title>
        <authorList>
            <person name="Vandeputte P."/>
            <person name="Ghamrawi S."/>
            <person name="Rechenmann M."/>
            <person name="Iltis A."/>
            <person name="Giraud S."/>
            <person name="Fleury M."/>
            <person name="Thornton C."/>
            <person name="Delhaes L."/>
            <person name="Meyer W."/>
            <person name="Papon N."/>
            <person name="Bouchara J.P."/>
        </authorList>
    </citation>
    <scope>NUCLEOTIDE SEQUENCE [LARGE SCALE GENOMIC DNA]</scope>
    <source>
        <strain evidence="1 2">IHEM 14462</strain>
    </source>
</reference>
<dbReference type="GO" id="GO:0016787">
    <property type="term" value="F:hydrolase activity"/>
    <property type="evidence" value="ECO:0007669"/>
    <property type="project" value="UniProtKB-KW"/>
</dbReference>
<proteinExistence type="predicted"/>
<organism evidence="1 2">
    <name type="scientific">Pseudallescheria apiosperma</name>
    <name type="common">Scedosporium apiospermum</name>
    <dbReference type="NCBI Taxonomy" id="563466"/>
    <lineage>
        <taxon>Eukaryota</taxon>
        <taxon>Fungi</taxon>
        <taxon>Dikarya</taxon>
        <taxon>Ascomycota</taxon>
        <taxon>Pezizomycotina</taxon>
        <taxon>Sordariomycetes</taxon>
        <taxon>Hypocreomycetidae</taxon>
        <taxon>Microascales</taxon>
        <taxon>Microascaceae</taxon>
        <taxon>Scedosporium</taxon>
    </lineage>
</organism>
<dbReference type="EMBL" id="JOWA01000176">
    <property type="protein sequence ID" value="KEZ38695.1"/>
    <property type="molecule type" value="Genomic_DNA"/>
</dbReference>
<dbReference type="Gene3D" id="3.40.50.1000">
    <property type="entry name" value="HAD superfamily/HAD-like"/>
    <property type="match status" value="1"/>
</dbReference>
<dbReference type="InterPro" id="IPR036412">
    <property type="entry name" value="HAD-like_sf"/>
</dbReference>
<dbReference type="Gene3D" id="1.10.150.240">
    <property type="entry name" value="Putative phosphatase, domain 2"/>
    <property type="match status" value="1"/>
</dbReference>
<dbReference type="AlphaFoldDB" id="A0A084FUD3"/>
<dbReference type="InterPro" id="IPR052898">
    <property type="entry name" value="ACAD10-like"/>
</dbReference>
<dbReference type="PANTHER" id="PTHR47829">
    <property type="entry name" value="HYDROLASE, PUTATIVE (AFU_ORTHOLOGUE AFUA_1G12880)-RELATED"/>
    <property type="match status" value="1"/>
</dbReference>
<gene>
    <name evidence="1" type="ORF">SAPIO_CDS10716</name>
</gene>
<dbReference type="VEuPathDB" id="FungiDB:SAPIO_CDS10716"/>
<dbReference type="GeneID" id="27719940"/>
<dbReference type="CDD" id="cd02603">
    <property type="entry name" value="HAD_sEH-N_like"/>
    <property type="match status" value="1"/>
</dbReference>